<reference evidence="4 5" key="1">
    <citation type="submission" date="2020-04" db="EMBL/GenBank/DDBJ databases">
        <authorList>
            <person name="Wallbank WR R."/>
            <person name="Pardo Diaz C."/>
            <person name="Kozak K."/>
            <person name="Martin S."/>
            <person name="Jiggins C."/>
            <person name="Moest M."/>
            <person name="Warren A I."/>
            <person name="Byers J.R.P. K."/>
            <person name="Montejo-Kovacevich G."/>
            <person name="Yen C E."/>
        </authorList>
    </citation>
    <scope>NUCLEOTIDE SEQUENCE [LARGE SCALE GENOMIC DNA]</scope>
</reference>
<dbReference type="PANTHER" id="PTHR43963">
    <property type="entry name" value="CARBONYL REDUCTASE 1-RELATED"/>
    <property type="match status" value="1"/>
</dbReference>
<comment type="similarity">
    <text evidence="1">Belongs to the short-chain dehydrogenases/reductases (SDR) family.</text>
</comment>
<dbReference type="Gene3D" id="3.40.50.720">
    <property type="entry name" value="NAD(P)-binding Rossmann-like Domain"/>
    <property type="match status" value="1"/>
</dbReference>
<dbReference type="InterPro" id="IPR036291">
    <property type="entry name" value="NAD(P)-bd_dom_sf"/>
</dbReference>
<sequence>MAGKVAVITGANKGLGFAVVKALCQKYDGTIYLTARDENRGLDAVETLKEIGLKPVFHQLDISDYNSIKKFAEFIKAKHGGVDVLVNNAAILEWDEVYPTYKAAKRSIDINYRSLLAIEEYLYPLLREEARVVNVSSPCAHLSNLKNNKWINILKDPNLRVEEINEFVDEYLESVKNKTFNKSDFADDGKHAEYRVSKIAFTALSMLQQRKYPKISINAVYPGHLKTDMANGGGIIEAEEAAKFILYLILDAQPVLKGKFFWDNWQIIDWLDSKADLGIPSVW</sequence>
<dbReference type="Pfam" id="PF00106">
    <property type="entry name" value="adh_short"/>
    <property type="match status" value="1"/>
</dbReference>
<protein>
    <submittedName>
        <fullName evidence="4">Uncharacterized protein</fullName>
    </submittedName>
</protein>
<evidence type="ECO:0000313" key="4">
    <source>
        <dbReference type="EMBL" id="CAB3229371.1"/>
    </source>
</evidence>
<evidence type="ECO:0000313" key="5">
    <source>
        <dbReference type="Proteomes" id="UP000494256"/>
    </source>
</evidence>
<dbReference type="EMBL" id="CADEBD010000286">
    <property type="protein sequence ID" value="CAB3229371.1"/>
    <property type="molecule type" value="Genomic_DNA"/>
</dbReference>
<dbReference type="AlphaFoldDB" id="A0A8S0Z9D9"/>
<evidence type="ECO:0000256" key="1">
    <source>
        <dbReference type="ARBA" id="ARBA00006484"/>
    </source>
</evidence>
<dbReference type="OrthoDB" id="7779986at2759"/>
<keyword evidence="2" id="KW-0521">NADP</keyword>
<organism evidence="4 5">
    <name type="scientific">Arctia plantaginis</name>
    <name type="common">Wood tiger moth</name>
    <name type="synonym">Phalaena plantaginis</name>
    <dbReference type="NCBI Taxonomy" id="874455"/>
    <lineage>
        <taxon>Eukaryota</taxon>
        <taxon>Metazoa</taxon>
        <taxon>Ecdysozoa</taxon>
        <taxon>Arthropoda</taxon>
        <taxon>Hexapoda</taxon>
        <taxon>Insecta</taxon>
        <taxon>Pterygota</taxon>
        <taxon>Neoptera</taxon>
        <taxon>Endopterygota</taxon>
        <taxon>Lepidoptera</taxon>
        <taxon>Glossata</taxon>
        <taxon>Ditrysia</taxon>
        <taxon>Noctuoidea</taxon>
        <taxon>Erebidae</taxon>
        <taxon>Arctiinae</taxon>
        <taxon>Arctia</taxon>
    </lineage>
</organism>
<evidence type="ECO:0000256" key="3">
    <source>
        <dbReference type="ARBA" id="ARBA00023002"/>
    </source>
</evidence>
<dbReference type="Proteomes" id="UP000494256">
    <property type="component" value="Unassembled WGS sequence"/>
</dbReference>
<proteinExistence type="inferred from homology"/>
<name>A0A8S0Z9D9_ARCPL</name>
<accession>A0A8S0Z9D9</accession>
<comment type="caution">
    <text evidence="4">The sequence shown here is derived from an EMBL/GenBank/DDBJ whole genome shotgun (WGS) entry which is preliminary data.</text>
</comment>
<dbReference type="GO" id="GO:0004090">
    <property type="term" value="F:carbonyl reductase (NADPH) activity"/>
    <property type="evidence" value="ECO:0007669"/>
    <property type="project" value="TreeGrafter"/>
</dbReference>
<evidence type="ECO:0000256" key="2">
    <source>
        <dbReference type="ARBA" id="ARBA00022857"/>
    </source>
</evidence>
<dbReference type="PANTHER" id="PTHR43963:SF4">
    <property type="entry name" value="CARBONYL REDUCTASE (NADPH)"/>
    <property type="match status" value="1"/>
</dbReference>
<keyword evidence="3" id="KW-0560">Oxidoreductase</keyword>
<dbReference type="InterPro" id="IPR002347">
    <property type="entry name" value="SDR_fam"/>
</dbReference>
<dbReference type="PRINTS" id="PR00081">
    <property type="entry name" value="GDHRDH"/>
</dbReference>
<dbReference type="SUPFAM" id="SSF51735">
    <property type="entry name" value="NAD(P)-binding Rossmann-fold domains"/>
    <property type="match status" value="1"/>
</dbReference>
<gene>
    <name evidence="4" type="ORF">APLA_LOCUS4007</name>
</gene>